<dbReference type="PRINTS" id="PR00364">
    <property type="entry name" value="DISEASERSIST"/>
</dbReference>
<feature type="repeat" description="TPR" evidence="1">
    <location>
        <begin position="675"/>
        <end position="708"/>
    </location>
</feature>
<feature type="repeat" description="TPR" evidence="1">
    <location>
        <begin position="717"/>
        <end position="750"/>
    </location>
</feature>
<dbReference type="AlphaFoldDB" id="A0A2J6STV2"/>
<dbReference type="STRING" id="1095630.A0A2J6STV2"/>
<dbReference type="PROSITE" id="PS50005">
    <property type="entry name" value="TPR"/>
    <property type="match status" value="4"/>
</dbReference>
<dbReference type="EMBL" id="KZ613866">
    <property type="protein sequence ID" value="PMD54123.1"/>
    <property type="molecule type" value="Genomic_DNA"/>
</dbReference>
<sequence>MALIRLLYRKPDGEIVFREPTSGDVPSYTILSHTWGKEEVSFQDMEAGTARSKAGWRKIEFCAQQATADGLKYFWIDTCCIDKKNAVELSAAINSMFRWYQKAVRCYVYLSDVSLHGEGQGGQSSHPWVAAFRKSRWFTRGWTLQELIAPAHVDFFSSRGDRLGDKLSLEEMICDITSINRNALRGDALSTFTIGERMSWAEHRQTTIEEDEIYSLLGIFNLSLPLIYGEGRESASRRLREEIIKLYKGTDFEQFSVGLDLSTLPQSVQFVARSKELTEMHQMLHGHSTRSIIVLHGLGGIGKTQLGLAYAMRHEEKFSAIFWLNANDNDSLRLSFRAVAQHVLKYHPSTSLLASIDLDDLDRVVHAVKAWLDLQKNTRWLMIYDNYDNPQISGNADSSAVDIRRFLPGSNHGSIIITTRSAQVRQGQRLHVQKLLNEQEGLEILLNASGRRDIQSDPDVLALVKELDGLPLALSTAGAYLEHVTTSFSDYLRLYKASWLKLQTTSPQLTSYEDRSLYTTWQITFDRIEQQNTLSAKLLMLWAYFDRQDIWFGLLRHINSTDNKWIQKLTEDELNFNEAVALLCSFGLVDIDRSLQYQSGPGRYSVHSCVHSWTVFVLNKEWDKGLAKLALTCVASKVPHTNEKDWWLLQRRLLPHATRQNVFIVDGKVDTDGLDWAFYNLGSLYKHQGKLAEAEKIYIRALQGYEEALGPDHILTLNTVNNLGNLYQTQGKLAKAEKMYIRALQGSEEALGPDHILTLNTVHNLGILYADQGKLAEAEKMYIRALQGYEEALGPDHTSTLNTVHNLGMLYTDQGKLAEAEKMYIRALQGKEEALGPDHISTLNTVHNLGNLYANQGKLAKAEKMYIRALQGHEKALGLELVPSYLPALNTMISFGDLFSRTDRKNMAKEMYTRALSGYTAVQGRSSTWCTKIEGRLQALQITPAKSETQHTPSMTETTVCGGSSAN</sequence>
<dbReference type="Gene3D" id="1.25.40.10">
    <property type="entry name" value="Tetratricopeptide repeat domain"/>
    <property type="match status" value="2"/>
</dbReference>
<dbReference type="SMART" id="SM00028">
    <property type="entry name" value="TPR"/>
    <property type="match status" value="5"/>
</dbReference>
<dbReference type="InterPro" id="IPR027417">
    <property type="entry name" value="P-loop_NTPase"/>
</dbReference>
<evidence type="ECO:0000313" key="5">
    <source>
        <dbReference type="EMBL" id="PMD54123.1"/>
    </source>
</evidence>
<feature type="repeat" description="TPR" evidence="1">
    <location>
        <begin position="801"/>
        <end position="834"/>
    </location>
</feature>
<dbReference type="RefSeq" id="XP_024731027.1">
    <property type="nucleotide sequence ID" value="XM_024881351.1"/>
</dbReference>
<dbReference type="InterPro" id="IPR011990">
    <property type="entry name" value="TPR-like_helical_dom_sf"/>
</dbReference>
<dbReference type="GeneID" id="36589428"/>
<evidence type="ECO:0000313" key="6">
    <source>
        <dbReference type="Proteomes" id="UP000235371"/>
    </source>
</evidence>
<accession>A0A2J6STV2</accession>
<dbReference type="SUPFAM" id="SSF48452">
    <property type="entry name" value="TPR-like"/>
    <property type="match status" value="2"/>
</dbReference>
<dbReference type="Pfam" id="PF00931">
    <property type="entry name" value="NB-ARC"/>
    <property type="match status" value="1"/>
</dbReference>
<organism evidence="5 6">
    <name type="scientific">Hyaloscypha bicolor E</name>
    <dbReference type="NCBI Taxonomy" id="1095630"/>
    <lineage>
        <taxon>Eukaryota</taxon>
        <taxon>Fungi</taxon>
        <taxon>Dikarya</taxon>
        <taxon>Ascomycota</taxon>
        <taxon>Pezizomycotina</taxon>
        <taxon>Leotiomycetes</taxon>
        <taxon>Helotiales</taxon>
        <taxon>Hyaloscyphaceae</taxon>
        <taxon>Hyaloscypha</taxon>
        <taxon>Hyaloscypha bicolor</taxon>
    </lineage>
</organism>
<feature type="domain" description="NB-ARC" evidence="3">
    <location>
        <begin position="276"/>
        <end position="452"/>
    </location>
</feature>
<dbReference type="InterPro" id="IPR019734">
    <property type="entry name" value="TPR_rpt"/>
</dbReference>
<reference evidence="5 6" key="1">
    <citation type="submission" date="2016-04" db="EMBL/GenBank/DDBJ databases">
        <title>A degradative enzymes factory behind the ericoid mycorrhizal symbiosis.</title>
        <authorList>
            <consortium name="DOE Joint Genome Institute"/>
            <person name="Martino E."/>
            <person name="Morin E."/>
            <person name="Grelet G."/>
            <person name="Kuo A."/>
            <person name="Kohler A."/>
            <person name="Daghino S."/>
            <person name="Barry K."/>
            <person name="Choi C."/>
            <person name="Cichocki N."/>
            <person name="Clum A."/>
            <person name="Copeland A."/>
            <person name="Hainaut M."/>
            <person name="Haridas S."/>
            <person name="Labutti K."/>
            <person name="Lindquist E."/>
            <person name="Lipzen A."/>
            <person name="Khouja H.-R."/>
            <person name="Murat C."/>
            <person name="Ohm R."/>
            <person name="Olson A."/>
            <person name="Spatafora J."/>
            <person name="Veneault-Fourrey C."/>
            <person name="Henrissat B."/>
            <person name="Grigoriev I."/>
            <person name="Martin F."/>
            <person name="Perotto S."/>
        </authorList>
    </citation>
    <scope>NUCLEOTIDE SEQUENCE [LARGE SCALE GENOMIC DNA]</scope>
    <source>
        <strain evidence="5 6">E</strain>
    </source>
</reference>
<evidence type="ECO:0000256" key="1">
    <source>
        <dbReference type="PROSITE-ProRule" id="PRU00339"/>
    </source>
</evidence>
<evidence type="ECO:0000259" key="3">
    <source>
        <dbReference type="Pfam" id="PF00931"/>
    </source>
</evidence>
<dbReference type="Pfam" id="PF13424">
    <property type="entry name" value="TPR_12"/>
    <property type="match status" value="2"/>
</dbReference>
<gene>
    <name evidence="5" type="ORF">K444DRAFT_618582</name>
</gene>
<dbReference type="PANTHER" id="PTHR10622">
    <property type="entry name" value="HET DOMAIN-CONTAINING PROTEIN"/>
    <property type="match status" value="1"/>
</dbReference>
<dbReference type="Pfam" id="PF06985">
    <property type="entry name" value="HET"/>
    <property type="match status" value="1"/>
</dbReference>
<keyword evidence="1" id="KW-0802">TPR repeat</keyword>
<dbReference type="InterPro" id="IPR002182">
    <property type="entry name" value="NB-ARC"/>
</dbReference>
<dbReference type="InterPro" id="IPR010730">
    <property type="entry name" value="HET"/>
</dbReference>
<name>A0A2J6STV2_9HELO</name>
<feature type="region of interest" description="Disordered" evidence="2">
    <location>
        <begin position="946"/>
        <end position="967"/>
    </location>
</feature>
<dbReference type="InParanoid" id="A0A2J6STV2"/>
<dbReference type="Gene3D" id="3.40.50.300">
    <property type="entry name" value="P-loop containing nucleotide triphosphate hydrolases"/>
    <property type="match status" value="1"/>
</dbReference>
<protein>
    <submittedName>
        <fullName evidence="5">HET-domain-containing protein</fullName>
    </submittedName>
</protein>
<dbReference type="Proteomes" id="UP000235371">
    <property type="component" value="Unassembled WGS sequence"/>
</dbReference>
<dbReference type="SUPFAM" id="SSF52540">
    <property type="entry name" value="P-loop containing nucleoside triphosphate hydrolases"/>
    <property type="match status" value="1"/>
</dbReference>
<feature type="domain" description="Heterokaryon incompatibility" evidence="4">
    <location>
        <begin position="28"/>
        <end position="113"/>
    </location>
</feature>
<dbReference type="PANTHER" id="PTHR10622:SF13">
    <property type="entry name" value="NACHT DOMAIN-CONTAINING PROTEIN"/>
    <property type="match status" value="1"/>
</dbReference>
<evidence type="ECO:0000259" key="4">
    <source>
        <dbReference type="Pfam" id="PF06985"/>
    </source>
</evidence>
<dbReference type="GO" id="GO:0043531">
    <property type="term" value="F:ADP binding"/>
    <property type="evidence" value="ECO:0007669"/>
    <property type="project" value="InterPro"/>
</dbReference>
<dbReference type="OrthoDB" id="674604at2759"/>
<dbReference type="Pfam" id="PF13374">
    <property type="entry name" value="TPR_10"/>
    <property type="match status" value="1"/>
</dbReference>
<feature type="repeat" description="TPR" evidence="1">
    <location>
        <begin position="843"/>
        <end position="876"/>
    </location>
</feature>
<evidence type="ECO:0000256" key="2">
    <source>
        <dbReference type="SAM" id="MobiDB-lite"/>
    </source>
</evidence>
<keyword evidence="6" id="KW-1185">Reference proteome</keyword>
<proteinExistence type="predicted"/>